<gene>
    <name evidence="5" type="ORF">SAMN05444164_5906</name>
</gene>
<keyword evidence="1 3" id="KW-0732">Signal</keyword>
<dbReference type="Proteomes" id="UP000198992">
    <property type="component" value="Unassembled WGS sequence"/>
</dbReference>
<dbReference type="EMBL" id="FNTH01000001">
    <property type="protein sequence ID" value="SED81628.1"/>
    <property type="molecule type" value="Genomic_DNA"/>
</dbReference>
<reference evidence="5 6" key="1">
    <citation type="submission" date="2016-10" db="EMBL/GenBank/DDBJ databases">
        <authorList>
            <person name="de Groot N.N."/>
        </authorList>
    </citation>
    <scope>NUCLEOTIDE SEQUENCE [LARGE SCALE GENOMIC DNA]</scope>
    <source>
        <strain evidence="5 6">MT12</strain>
    </source>
</reference>
<dbReference type="GO" id="GO:0016829">
    <property type="term" value="F:lyase activity"/>
    <property type="evidence" value="ECO:0007669"/>
    <property type="project" value="UniProtKB-KW"/>
</dbReference>
<dbReference type="RefSeq" id="WP_210189208.1">
    <property type="nucleotide sequence ID" value="NZ_FNTH01000001.1"/>
</dbReference>
<dbReference type="SUPFAM" id="SSF48230">
    <property type="entry name" value="Chondroitin AC/alginate lyase"/>
    <property type="match status" value="1"/>
</dbReference>
<feature type="signal peptide" evidence="3">
    <location>
        <begin position="1"/>
        <end position="25"/>
    </location>
</feature>
<proteinExistence type="predicted"/>
<dbReference type="InterPro" id="IPR008397">
    <property type="entry name" value="Alginate_lyase_dom"/>
</dbReference>
<dbReference type="PROSITE" id="PS51257">
    <property type="entry name" value="PROKAR_LIPOPROTEIN"/>
    <property type="match status" value="1"/>
</dbReference>
<feature type="chain" id="PRO_5011570425" evidence="3">
    <location>
        <begin position="26"/>
        <end position="317"/>
    </location>
</feature>
<sequence>MKFDVRLTAMGVSIVLACLAQPAAARTCEAPPALTSVDPPGFYRDAGGYAEAIKPLHAFIAQVNKAADERDLDCVMDLLAGWASGSALLTIGANYQGDFERSWAGTDFALALLRFPNASTKADHRFQQIKPWLIRIAEETRDADRINHLGNNLVYWAGLDLMSIGTLTDRGDLVDAGISRARQGIRDIGAHGELERELKRGERALHYHNFALIPLVFCAELASRRKIDLYAENNGAIRRLADLIVRAVQDDRSFGALTNVPQQLFPWTFRGDLAWMEPYYTRFHDPRLPPILSSRRPLNNPRLGGNVTAAWGAPLPD</sequence>
<keyword evidence="2 5" id="KW-0456">Lyase</keyword>
<dbReference type="Gene3D" id="1.50.10.100">
    <property type="entry name" value="Chondroitin AC/alginate lyase"/>
    <property type="match status" value="1"/>
</dbReference>
<protein>
    <submittedName>
        <fullName evidence="5">Poly(Beta-D-mannuronate) lyase</fullName>
    </submittedName>
</protein>
<feature type="domain" description="Alginate lyase" evidence="4">
    <location>
        <begin position="68"/>
        <end position="254"/>
    </location>
</feature>
<dbReference type="GO" id="GO:0042597">
    <property type="term" value="C:periplasmic space"/>
    <property type="evidence" value="ECO:0007669"/>
    <property type="project" value="InterPro"/>
</dbReference>
<dbReference type="InterPro" id="IPR008929">
    <property type="entry name" value="Chondroitin_lyas"/>
</dbReference>
<evidence type="ECO:0000256" key="2">
    <source>
        <dbReference type="ARBA" id="ARBA00023239"/>
    </source>
</evidence>
<dbReference type="AlphaFoldDB" id="A0A1H5DS10"/>
<dbReference type="Pfam" id="PF05426">
    <property type="entry name" value="Alginate_lyase"/>
    <property type="match status" value="1"/>
</dbReference>
<organism evidence="5 6">
    <name type="scientific">Bradyrhizobium erythrophlei</name>
    <dbReference type="NCBI Taxonomy" id="1437360"/>
    <lineage>
        <taxon>Bacteria</taxon>
        <taxon>Pseudomonadati</taxon>
        <taxon>Pseudomonadota</taxon>
        <taxon>Alphaproteobacteria</taxon>
        <taxon>Hyphomicrobiales</taxon>
        <taxon>Nitrobacteraceae</taxon>
        <taxon>Bradyrhizobium</taxon>
    </lineage>
</organism>
<evidence type="ECO:0000256" key="3">
    <source>
        <dbReference type="SAM" id="SignalP"/>
    </source>
</evidence>
<evidence type="ECO:0000313" key="5">
    <source>
        <dbReference type="EMBL" id="SED81628.1"/>
    </source>
</evidence>
<accession>A0A1H5DS10</accession>
<evidence type="ECO:0000259" key="4">
    <source>
        <dbReference type="Pfam" id="PF05426"/>
    </source>
</evidence>
<name>A0A1H5DS10_9BRAD</name>
<evidence type="ECO:0000256" key="1">
    <source>
        <dbReference type="ARBA" id="ARBA00022729"/>
    </source>
</evidence>
<evidence type="ECO:0000313" key="6">
    <source>
        <dbReference type="Proteomes" id="UP000198992"/>
    </source>
</evidence>